<dbReference type="PANTHER" id="PTHR48098">
    <property type="entry name" value="ENTEROCHELIN ESTERASE-RELATED"/>
    <property type="match status" value="1"/>
</dbReference>
<organism evidence="2 3">
    <name type="scientific">Bifidobacterium psychraerophilum</name>
    <dbReference type="NCBI Taxonomy" id="218140"/>
    <lineage>
        <taxon>Bacteria</taxon>
        <taxon>Bacillati</taxon>
        <taxon>Actinomycetota</taxon>
        <taxon>Actinomycetes</taxon>
        <taxon>Bifidobacteriales</taxon>
        <taxon>Bifidobacteriaceae</taxon>
        <taxon>Bifidobacterium</taxon>
    </lineage>
</organism>
<keyword evidence="3" id="KW-1185">Reference proteome</keyword>
<sequence>MIDWLLHIHLLHGWLPTLWLCLTAAVLLITLVMQLGAKHRRKLLFEILIGIASGALGYLVTWLLSDVFVVFGVSLGYRVITVISLGLASLGYLIAALVMTHAGRRVVCAIAIPILVLFTLLRVNMVYGEFILFSSVFGVPVYSKLDTDAVRHPSMTVEEWNTLAAAGKAPHHPATGEVRSVDIKGTISGFNPRAADIYLPPAALSAKPPRLPVLIMLGGQPGSPDRFFTASNIAAVLNNYAKAHNGLAPIVVSPDQNGSTRNNSLCVDSPVVGNVESYVTKDVTNWVKKHLPVASSPTEWGIGGFSQGGTCSTQLGARHPELYGHMFPIDGEIAPTEGSRESMIRRYFNGDAKAYEAQIPVVAIKQHAPSTQTMFSAAGDQDARSIGNMHAIGGAGVDAGMTVKTVVTAHSGHDWNTVKTALNPGIDWISAQMGLGVMTKQLADYPNITVVTP</sequence>
<dbReference type="Proteomes" id="UP000029050">
    <property type="component" value="Unassembled WGS sequence"/>
</dbReference>
<evidence type="ECO:0000313" key="2">
    <source>
        <dbReference type="EMBL" id="KFI82389.1"/>
    </source>
</evidence>
<keyword evidence="1" id="KW-0472">Membrane</keyword>
<gene>
    <name evidence="2" type="ORF">BPSY_1240</name>
</gene>
<dbReference type="EMBL" id="JGZI01000009">
    <property type="protein sequence ID" value="KFI82389.1"/>
    <property type="molecule type" value="Genomic_DNA"/>
</dbReference>
<protein>
    <submittedName>
        <fullName evidence="2">Esterase</fullName>
    </submittedName>
</protein>
<dbReference type="GO" id="GO:0016747">
    <property type="term" value="F:acyltransferase activity, transferring groups other than amino-acyl groups"/>
    <property type="evidence" value="ECO:0007669"/>
    <property type="project" value="TreeGrafter"/>
</dbReference>
<feature type="transmembrane region" description="Helical" evidence="1">
    <location>
        <begin position="12"/>
        <end position="31"/>
    </location>
</feature>
<dbReference type="PANTHER" id="PTHR48098:SF1">
    <property type="entry name" value="DIACYLGLYCEROL ACYLTRANSFERASE_MYCOLYLTRANSFERASE AG85A"/>
    <property type="match status" value="1"/>
</dbReference>
<comment type="caution">
    <text evidence="2">The sequence shown here is derived from an EMBL/GenBank/DDBJ whole genome shotgun (WGS) entry which is preliminary data.</text>
</comment>
<keyword evidence="1" id="KW-0812">Transmembrane</keyword>
<reference evidence="2 3" key="1">
    <citation type="submission" date="2014-03" db="EMBL/GenBank/DDBJ databases">
        <title>Genomics of Bifidobacteria.</title>
        <authorList>
            <person name="Ventura M."/>
            <person name="Milani C."/>
            <person name="Lugli G.A."/>
        </authorList>
    </citation>
    <scope>NUCLEOTIDE SEQUENCE [LARGE SCALE GENOMIC DNA]</scope>
    <source>
        <strain evidence="2 3">LMG 21775</strain>
    </source>
</reference>
<dbReference type="OrthoDB" id="3723842at2"/>
<dbReference type="InterPro" id="IPR000801">
    <property type="entry name" value="Esterase-like"/>
</dbReference>
<evidence type="ECO:0000256" key="1">
    <source>
        <dbReference type="SAM" id="Phobius"/>
    </source>
</evidence>
<feature type="transmembrane region" description="Helical" evidence="1">
    <location>
        <begin position="106"/>
        <end position="127"/>
    </location>
</feature>
<evidence type="ECO:0000313" key="3">
    <source>
        <dbReference type="Proteomes" id="UP000029050"/>
    </source>
</evidence>
<dbReference type="GeneID" id="98300445"/>
<feature type="transmembrane region" description="Helical" evidence="1">
    <location>
        <begin position="43"/>
        <end position="64"/>
    </location>
</feature>
<name>A0A087CGI9_9BIFI</name>
<dbReference type="InterPro" id="IPR050583">
    <property type="entry name" value="Mycobacterial_A85_antigen"/>
</dbReference>
<dbReference type="AlphaFoldDB" id="A0A087CGI9"/>
<keyword evidence="1" id="KW-1133">Transmembrane helix</keyword>
<dbReference type="Pfam" id="PF00756">
    <property type="entry name" value="Esterase"/>
    <property type="match status" value="1"/>
</dbReference>
<dbReference type="Gene3D" id="3.40.50.1820">
    <property type="entry name" value="alpha/beta hydrolase"/>
    <property type="match status" value="1"/>
</dbReference>
<feature type="transmembrane region" description="Helical" evidence="1">
    <location>
        <begin position="76"/>
        <end position="99"/>
    </location>
</feature>
<dbReference type="eggNOG" id="COG0627">
    <property type="taxonomic scope" value="Bacteria"/>
</dbReference>
<dbReference type="RefSeq" id="WP_033496715.1">
    <property type="nucleotide sequence ID" value="NZ_JGZI01000009.1"/>
</dbReference>
<accession>A0A087CGI9</accession>
<dbReference type="STRING" id="218140.BPSY_1240"/>
<dbReference type="InterPro" id="IPR029058">
    <property type="entry name" value="AB_hydrolase_fold"/>
</dbReference>
<dbReference type="SUPFAM" id="SSF53474">
    <property type="entry name" value="alpha/beta-Hydrolases"/>
    <property type="match status" value="1"/>
</dbReference>
<proteinExistence type="predicted"/>